<gene>
    <name evidence="2" type="ORF">UFOPK2761_00200</name>
</gene>
<proteinExistence type="predicted"/>
<evidence type="ECO:0000256" key="1">
    <source>
        <dbReference type="SAM" id="MobiDB-lite"/>
    </source>
</evidence>
<dbReference type="EMBL" id="CAEZYQ010000001">
    <property type="protein sequence ID" value="CAB4726628.1"/>
    <property type="molecule type" value="Genomic_DNA"/>
</dbReference>
<accession>A0A6J6RWA5</accession>
<organism evidence="2">
    <name type="scientific">freshwater metagenome</name>
    <dbReference type="NCBI Taxonomy" id="449393"/>
    <lineage>
        <taxon>unclassified sequences</taxon>
        <taxon>metagenomes</taxon>
        <taxon>ecological metagenomes</taxon>
    </lineage>
</organism>
<feature type="region of interest" description="Disordered" evidence="1">
    <location>
        <begin position="40"/>
        <end position="62"/>
    </location>
</feature>
<protein>
    <submittedName>
        <fullName evidence="2">Unannotated protein</fullName>
    </submittedName>
</protein>
<evidence type="ECO:0000313" key="2">
    <source>
        <dbReference type="EMBL" id="CAB4726628.1"/>
    </source>
</evidence>
<reference evidence="2" key="1">
    <citation type="submission" date="2020-05" db="EMBL/GenBank/DDBJ databases">
        <authorList>
            <person name="Chiriac C."/>
            <person name="Salcher M."/>
            <person name="Ghai R."/>
            <person name="Kavagutti S V."/>
        </authorList>
    </citation>
    <scope>NUCLEOTIDE SEQUENCE</scope>
</reference>
<name>A0A6J6RWA5_9ZZZZ</name>
<sequence length="62" mass="6428">MRSLRSTARQVRSTAQEVTLAGVRTGLALTTTMTLVVRRAIRPDPPGAGSGAARPGSGRGPR</sequence>
<dbReference type="AlphaFoldDB" id="A0A6J6RWA5"/>